<gene>
    <name evidence="2" type="ORF">G7Y85_01960</name>
</gene>
<name>A0A6M2BMR1_9GAMM</name>
<feature type="signal peptide" evidence="1">
    <location>
        <begin position="1"/>
        <end position="20"/>
    </location>
</feature>
<evidence type="ECO:0000313" key="2">
    <source>
        <dbReference type="EMBL" id="NGY03521.1"/>
    </source>
</evidence>
<dbReference type="RefSeq" id="WP_166250995.1">
    <property type="nucleotide sequence ID" value="NZ_JAAMOW010000001.1"/>
</dbReference>
<dbReference type="PROSITE" id="PS51257">
    <property type="entry name" value="PROKAR_LIPOPROTEIN"/>
    <property type="match status" value="1"/>
</dbReference>
<keyword evidence="1" id="KW-0732">Signal</keyword>
<keyword evidence="3" id="KW-1185">Reference proteome</keyword>
<evidence type="ECO:0000313" key="3">
    <source>
        <dbReference type="Proteomes" id="UP000472676"/>
    </source>
</evidence>
<protein>
    <submittedName>
        <fullName evidence="2">Energy transducer TonB</fullName>
    </submittedName>
</protein>
<feature type="chain" id="PRO_5026745525" evidence="1">
    <location>
        <begin position="21"/>
        <end position="335"/>
    </location>
</feature>
<reference evidence="2 3" key="1">
    <citation type="journal article" date="2014" name="Int. J. Syst. Evol. Microbiol.">
        <title>Solimonas terrae sp. nov., isolated from soil.</title>
        <authorList>
            <person name="Kim S.J."/>
            <person name="Moon J.Y."/>
            <person name="Weon H.Y."/>
            <person name="Ahn J.H."/>
            <person name="Chen W.M."/>
            <person name="Kwon S.W."/>
        </authorList>
    </citation>
    <scope>NUCLEOTIDE SEQUENCE [LARGE SCALE GENOMIC DNA]</scope>
    <source>
        <strain evidence="2 3">KIS83-12</strain>
    </source>
</reference>
<accession>A0A6M2BMR1</accession>
<comment type="caution">
    <text evidence="2">The sequence shown here is derived from an EMBL/GenBank/DDBJ whole genome shotgun (WGS) entry which is preliminary data.</text>
</comment>
<proteinExistence type="predicted"/>
<dbReference type="NCBIfam" id="NF047637">
    <property type="entry name" value="lipo_CC0125"/>
    <property type="match status" value="1"/>
</dbReference>
<evidence type="ECO:0000256" key="1">
    <source>
        <dbReference type="SAM" id="SignalP"/>
    </source>
</evidence>
<dbReference type="AlphaFoldDB" id="A0A6M2BMR1"/>
<sequence length="335" mass="36863">MKLSVRVLILSLLLALCSCATPYQKQGILNLAGGGFGEKAITDHKYWVYFNGNGYAQKEHVLNLWLYRCAELTLEKGFQYLVIHPGEKPPAQSSSIDSQWRWTPAVATPGEAPAIRRDAALHGAAPVTAMPVRGGGYSYYYVPGTTIQTWNASGTVDMYQAPLPDDVLWAMDARRVIASLQAYKDSNGAQPAPSMSDVALGAFVAHEQIDFPVAPFPTFRNVAHMQPQPPSFDSLTAWDSADILTGIRERALITLHAMFRARRTIENLSNGGSITLSFTVDQFGWVTDCRIVSSSFSDAAFVEAVRRYFEKIKIDSSQTIIDTDVPNFTLTFAPT</sequence>
<organism evidence="2 3">
    <name type="scientific">Solimonas terrae</name>
    <dbReference type="NCBI Taxonomy" id="1396819"/>
    <lineage>
        <taxon>Bacteria</taxon>
        <taxon>Pseudomonadati</taxon>
        <taxon>Pseudomonadota</taxon>
        <taxon>Gammaproteobacteria</taxon>
        <taxon>Nevskiales</taxon>
        <taxon>Nevskiaceae</taxon>
        <taxon>Solimonas</taxon>
    </lineage>
</organism>
<dbReference type="Proteomes" id="UP000472676">
    <property type="component" value="Unassembled WGS sequence"/>
</dbReference>
<dbReference type="EMBL" id="JAAMOW010000001">
    <property type="protein sequence ID" value="NGY03521.1"/>
    <property type="molecule type" value="Genomic_DNA"/>
</dbReference>